<protein>
    <submittedName>
        <fullName evidence="2">Uncharacterized protein</fullName>
    </submittedName>
</protein>
<accession>A0A392N2I4</accession>
<reference evidence="2 3" key="1">
    <citation type="journal article" date="2018" name="Front. Plant Sci.">
        <title>Red Clover (Trifolium pratense) and Zigzag Clover (T. medium) - A Picture of Genomic Similarities and Differences.</title>
        <authorList>
            <person name="Dluhosova J."/>
            <person name="Istvanek J."/>
            <person name="Nedelnik J."/>
            <person name="Repkova J."/>
        </authorList>
    </citation>
    <scope>NUCLEOTIDE SEQUENCE [LARGE SCALE GENOMIC DNA]</scope>
    <source>
        <strain evidence="3">cv. 10/8</strain>
        <tissue evidence="2">Leaf</tissue>
    </source>
</reference>
<proteinExistence type="predicted"/>
<organism evidence="2 3">
    <name type="scientific">Trifolium medium</name>
    <dbReference type="NCBI Taxonomy" id="97028"/>
    <lineage>
        <taxon>Eukaryota</taxon>
        <taxon>Viridiplantae</taxon>
        <taxon>Streptophyta</taxon>
        <taxon>Embryophyta</taxon>
        <taxon>Tracheophyta</taxon>
        <taxon>Spermatophyta</taxon>
        <taxon>Magnoliopsida</taxon>
        <taxon>eudicotyledons</taxon>
        <taxon>Gunneridae</taxon>
        <taxon>Pentapetalae</taxon>
        <taxon>rosids</taxon>
        <taxon>fabids</taxon>
        <taxon>Fabales</taxon>
        <taxon>Fabaceae</taxon>
        <taxon>Papilionoideae</taxon>
        <taxon>50 kb inversion clade</taxon>
        <taxon>NPAAA clade</taxon>
        <taxon>Hologalegina</taxon>
        <taxon>IRL clade</taxon>
        <taxon>Trifolieae</taxon>
        <taxon>Trifolium</taxon>
    </lineage>
</organism>
<name>A0A392N2I4_9FABA</name>
<keyword evidence="3" id="KW-1185">Reference proteome</keyword>
<feature type="region of interest" description="Disordered" evidence="1">
    <location>
        <begin position="38"/>
        <end position="65"/>
    </location>
</feature>
<evidence type="ECO:0000256" key="1">
    <source>
        <dbReference type="SAM" id="MobiDB-lite"/>
    </source>
</evidence>
<dbReference type="Proteomes" id="UP000265520">
    <property type="component" value="Unassembled WGS sequence"/>
</dbReference>
<evidence type="ECO:0000313" key="2">
    <source>
        <dbReference type="EMBL" id="MCH94027.1"/>
    </source>
</evidence>
<evidence type="ECO:0000313" key="3">
    <source>
        <dbReference type="Proteomes" id="UP000265520"/>
    </source>
</evidence>
<dbReference type="EMBL" id="LXQA010026316">
    <property type="protein sequence ID" value="MCH94027.1"/>
    <property type="molecule type" value="Genomic_DNA"/>
</dbReference>
<dbReference type="AlphaFoldDB" id="A0A392N2I4"/>
<feature type="non-terminal residue" evidence="2">
    <location>
        <position position="1"/>
    </location>
</feature>
<comment type="caution">
    <text evidence="2">The sequence shown here is derived from an EMBL/GenBank/DDBJ whole genome shotgun (WGS) entry which is preliminary data.</text>
</comment>
<feature type="compositionally biased region" description="Basic and acidic residues" evidence="1">
    <location>
        <begin position="53"/>
        <end position="65"/>
    </location>
</feature>
<gene>
    <name evidence="2" type="ORF">A2U01_0014981</name>
</gene>
<sequence length="281" mass="31340">CLVSRLTTVSPKVREDVAVLRSSPDFVMSVMPKQLVFDDGEETNSDGISSPDVKGHQRMSPDKEPLALSEPLKLLNDDDMQEVRGDSFSEAVTENGLPRHTDKSVTKLNDRFPFGSPTDESNVDLAQHAPITISSGQNGDLLRQAPLSNGKFTSLSTDFHNFKRSTDSFTNDVEHSCSQHKRRKIEIETEKFLPDSTHLGEKLVDSIDQRPASGSYFAFDQADDIGQEHVSNIPTDVMEDTGESQKMEGSSCKVRKEECCFGQDIARFTLLDDHTILWKLF</sequence>